<dbReference type="Gene3D" id="3.90.226.10">
    <property type="entry name" value="2-enoyl-CoA Hydratase, Chain A, domain 1"/>
    <property type="match status" value="3"/>
</dbReference>
<keyword evidence="8" id="KW-1133">Transmembrane helix</keyword>
<dbReference type="GO" id="GO:0008236">
    <property type="term" value="F:serine-type peptidase activity"/>
    <property type="evidence" value="ECO:0007669"/>
    <property type="project" value="UniProtKB-KW"/>
</dbReference>
<evidence type="ECO:0000256" key="1">
    <source>
        <dbReference type="ARBA" id="ARBA00004370"/>
    </source>
</evidence>
<dbReference type="AlphaFoldDB" id="A0A1C4AL83"/>
<proteinExistence type="inferred from homology"/>
<comment type="subcellular location">
    <subcellularLocation>
        <location evidence="1">Membrane</location>
    </subcellularLocation>
</comment>
<reference evidence="11" key="1">
    <citation type="submission" date="2016-08" db="EMBL/GenBank/DDBJ databases">
        <authorList>
            <person name="Varghese N."/>
            <person name="Submissions Spin"/>
        </authorList>
    </citation>
    <scope>NUCLEOTIDE SEQUENCE [LARGE SCALE GENOMIC DNA]</scope>
    <source>
        <strain evidence="11">R-53144</strain>
    </source>
</reference>
<keyword evidence="3 10" id="KW-0645">Protease</keyword>
<dbReference type="InterPro" id="IPR004634">
    <property type="entry name" value="Pept_S49_pIV"/>
</dbReference>
<evidence type="ECO:0000313" key="11">
    <source>
        <dbReference type="Proteomes" id="UP000199698"/>
    </source>
</evidence>
<feature type="domain" description="Peptidase S49" evidence="9">
    <location>
        <begin position="391"/>
        <end position="540"/>
    </location>
</feature>
<dbReference type="EMBL" id="FMBA01000012">
    <property type="protein sequence ID" value="SCB95331.1"/>
    <property type="molecule type" value="Genomic_DNA"/>
</dbReference>
<dbReference type="Gene3D" id="6.20.330.10">
    <property type="match status" value="1"/>
</dbReference>
<protein>
    <submittedName>
        <fullName evidence="10">Protease-4</fullName>
    </submittedName>
</protein>
<comment type="similarity">
    <text evidence="2">Belongs to the peptidase S49 family.</text>
</comment>
<feature type="active site" description="Nucleophile" evidence="7">
    <location>
        <position position="407"/>
    </location>
</feature>
<evidence type="ECO:0000256" key="4">
    <source>
        <dbReference type="ARBA" id="ARBA00022801"/>
    </source>
</evidence>
<keyword evidence="5" id="KW-0720">Serine protease</keyword>
<dbReference type="InterPro" id="IPR004635">
    <property type="entry name" value="Pept_S49_SppA"/>
</dbReference>
<keyword evidence="4" id="KW-0378">Hydrolase</keyword>
<evidence type="ECO:0000256" key="5">
    <source>
        <dbReference type="ARBA" id="ARBA00022825"/>
    </source>
</evidence>
<gene>
    <name evidence="10" type="ORF">GA0061080_101210</name>
</gene>
<evidence type="ECO:0000256" key="6">
    <source>
        <dbReference type="ARBA" id="ARBA00023136"/>
    </source>
</evidence>
<dbReference type="CDD" id="cd07023">
    <property type="entry name" value="S49_Sppa_N_C"/>
    <property type="match status" value="1"/>
</dbReference>
<dbReference type="Pfam" id="PF01343">
    <property type="entry name" value="Peptidase_S49"/>
    <property type="match status" value="2"/>
</dbReference>
<name>A0A1C4AL83_9GAMM</name>
<dbReference type="PANTHER" id="PTHR33209:SF1">
    <property type="entry name" value="PEPTIDASE S49 DOMAIN-CONTAINING PROTEIN"/>
    <property type="match status" value="1"/>
</dbReference>
<evidence type="ECO:0000313" key="10">
    <source>
        <dbReference type="EMBL" id="SCB95331.1"/>
    </source>
</evidence>
<organism evidence="10 11">
    <name type="scientific">Gilliamella intestini</name>
    <dbReference type="NCBI Taxonomy" id="1798183"/>
    <lineage>
        <taxon>Bacteria</taxon>
        <taxon>Pseudomonadati</taxon>
        <taxon>Pseudomonadota</taxon>
        <taxon>Gammaproteobacteria</taxon>
        <taxon>Orbales</taxon>
        <taxon>Orbaceae</taxon>
        <taxon>Gilliamella</taxon>
    </lineage>
</organism>
<evidence type="ECO:0000256" key="8">
    <source>
        <dbReference type="SAM" id="Phobius"/>
    </source>
</evidence>
<feature type="transmembrane region" description="Helical" evidence="8">
    <location>
        <begin position="20"/>
        <end position="40"/>
    </location>
</feature>
<evidence type="ECO:0000256" key="3">
    <source>
        <dbReference type="ARBA" id="ARBA00022670"/>
    </source>
</evidence>
<keyword evidence="11" id="KW-1185">Reference proteome</keyword>
<dbReference type="InterPro" id="IPR029045">
    <property type="entry name" value="ClpP/crotonase-like_dom_sf"/>
</dbReference>
<evidence type="ECO:0000256" key="7">
    <source>
        <dbReference type="PIRSR" id="PIRSR001217-1"/>
    </source>
</evidence>
<dbReference type="CDD" id="cd07018">
    <property type="entry name" value="S49_SppA_67K_type"/>
    <property type="match status" value="1"/>
</dbReference>
<dbReference type="OrthoDB" id="9764363at2"/>
<feature type="domain" description="Peptidase S49" evidence="9">
    <location>
        <begin position="137"/>
        <end position="289"/>
    </location>
</feature>
<evidence type="ECO:0000259" key="9">
    <source>
        <dbReference type="Pfam" id="PF01343"/>
    </source>
</evidence>
<dbReference type="RefSeq" id="WP_091121862.1">
    <property type="nucleotide sequence ID" value="NZ_FMBA01000012.1"/>
</dbReference>
<dbReference type="GO" id="GO:0006465">
    <property type="term" value="P:signal peptide processing"/>
    <property type="evidence" value="ECO:0007669"/>
    <property type="project" value="InterPro"/>
</dbReference>
<dbReference type="PIRSF" id="PIRSF001217">
    <property type="entry name" value="Protease_4_SppA"/>
    <property type="match status" value="1"/>
</dbReference>
<dbReference type="InterPro" id="IPR002142">
    <property type="entry name" value="Peptidase_S49"/>
</dbReference>
<keyword evidence="8" id="KW-0812">Transmembrane</keyword>
<sequence>MSVLSFMKSIWKVINFIREIFLNLIFLIIIILIFSCIALIKEAQKQEITPQYGALILDIEGTIVDNTLYSDEIYALQNKIYGKKVNTSRENSLFELTQKIAQATTDPNITKIVLKLDNFAGADMSSLQYIGKYLKKFSEANKPIYAFGSNFNQSQYYLASYANKIYLTPLGAVDVYGLAANNLYYKSLLENLKINTHVFRVGTYKSAIEPFIRNDMSEAAKSNTTRWLTLMWNDYLNDISTQRKKVATQLVPTPNVMLENLKAANGNMAQYAISNGLVDALASNYQYEKELNNKQWVSIYNYQLKSKKDEKLDGENNRQKPLIAVVFVNGTITNGENNSNIAGSQDIVEQLRNIRKNLNEHNIQAVVLRVNSPGGSVDASEAIRSELEALRSYEIPVVVSMGGMAASGGYWISTASDYIIASPNTITGSIGIFGIIPTFENSLSHIGVYSDGVTTSPLAGNSATKNLPDEMSQLIQMNIDNGYQTFISLVAQARNMTKEQVDKIGQGQVWLGSEASKIGLVDKLGDFDDAIETAATLANLTDYEIDWQKPQGNWFNAFYSDMLAMLPKSTAEIFFEQLPEAKQLQQHVSLWNQFHDPQNRYIYCLNCADVH</sequence>
<dbReference type="GO" id="GO:0016020">
    <property type="term" value="C:membrane"/>
    <property type="evidence" value="ECO:0007669"/>
    <property type="project" value="UniProtKB-SubCell"/>
</dbReference>
<dbReference type="STRING" id="1798183.GA0061080_101210"/>
<dbReference type="InterPro" id="IPR047217">
    <property type="entry name" value="S49_SppA_67K_type_N"/>
</dbReference>
<evidence type="ECO:0000256" key="2">
    <source>
        <dbReference type="ARBA" id="ARBA00008683"/>
    </source>
</evidence>
<dbReference type="SUPFAM" id="SSF52096">
    <property type="entry name" value="ClpP/crotonase"/>
    <property type="match status" value="2"/>
</dbReference>
<dbReference type="Proteomes" id="UP000199698">
    <property type="component" value="Unassembled WGS sequence"/>
</dbReference>
<dbReference type="NCBIfam" id="TIGR00705">
    <property type="entry name" value="SppA_67K"/>
    <property type="match status" value="1"/>
</dbReference>
<accession>A0A1C4AL83</accession>
<dbReference type="PANTHER" id="PTHR33209">
    <property type="entry name" value="PROTEASE 4"/>
    <property type="match status" value="1"/>
</dbReference>
<keyword evidence="6 8" id="KW-0472">Membrane</keyword>
<dbReference type="NCBIfam" id="TIGR00706">
    <property type="entry name" value="SppA_dom"/>
    <property type="match status" value="1"/>
</dbReference>
<feature type="active site" description="Proton donor/acceptor" evidence="7">
    <location>
        <position position="205"/>
    </location>
</feature>
<dbReference type="InterPro" id="IPR047272">
    <property type="entry name" value="S49_SppA_C"/>
</dbReference>